<keyword evidence="2" id="KW-0547">Nucleotide-binding</keyword>
<dbReference type="SUPFAM" id="SSF52540">
    <property type="entry name" value="P-loop containing nucleoside triphosphate hydrolases"/>
    <property type="match status" value="1"/>
</dbReference>
<sequence>MPLSVRQGKYGEFISGKTMVLSMTNGGSRGLNTMMVNHILNYDFPLDTASYIHRCGRTGRIGTIGDCRVTNFISKIGEVVVVQKIEMAVRKMKPIPLFNLVNNEKRRRRIGNRK</sequence>
<proteinExistence type="evidence at transcript level"/>
<feature type="domain" description="Helicase C-terminal" evidence="1">
    <location>
        <begin position="1"/>
        <end position="101"/>
    </location>
</feature>
<dbReference type="AlphaFoldDB" id="V9IHL3"/>
<dbReference type="PROSITE" id="PS51194">
    <property type="entry name" value="HELICASE_CTER"/>
    <property type="match status" value="1"/>
</dbReference>
<dbReference type="Pfam" id="PF00271">
    <property type="entry name" value="Helicase_C"/>
    <property type="match status" value="1"/>
</dbReference>
<protein>
    <submittedName>
        <fullName evidence="2">ATP-dependent RNA helicase DDX28</fullName>
    </submittedName>
</protein>
<dbReference type="EMBL" id="JR048127">
    <property type="protein sequence ID" value="AEY60583.1"/>
    <property type="molecule type" value="mRNA"/>
</dbReference>
<keyword evidence="2" id="KW-0378">Hydrolase</keyword>
<dbReference type="PANTHER" id="PTHR47958">
    <property type="entry name" value="ATP-DEPENDENT RNA HELICASE DBP3"/>
    <property type="match status" value="1"/>
</dbReference>
<dbReference type="InterPro" id="IPR027417">
    <property type="entry name" value="P-loop_NTPase"/>
</dbReference>
<dbReference type="Gene3D" id="3.40.50.300">
    <property type="entry name" value="P-loop containing nucleotide triphosphate hydrolases"/>
    <property type="match status" value="1"/>
</dbReference>
<gene>
    <name evidence="2" type="ORF">ACCB09348</name>
</gene>
<keyword evidence="2" id="KW-0347">Helicase</keyword>
<name>V9IHL3_APICE</name>
<reference evidence="2" key="1">
    <citation type="submission" date="2011-11" db="EMBL/GenBank/DDBJ databases">
        <title>Decoding the brain transcriptome of the Eastern honeybee (Apis cerana) based on pyrosequencing.</title>
        <authorList>
            <person name="Sun L."/>
            <person name="Zheng H."/>
            <person name="Wang Y."/>
            <person name="Xie X."/>
            <person name="Zhu Y."/>
            <person name="Gu W."/>
            <person name="Wang S."/>
        </authorList>
    </citation>
    <scope>NUCLEOTIDE SEQUENCE</scope>
    <source>
        <tissue evidence="2">Brain</tissue>
    </source>
</reference>
<organism evidence="2">
    <name type="scientific">Apis cerana</name>
    <name type="common">Indian honeybee</name>
    <dbReference type="NCBI Taxonomy" id="7461"/>
    <lineage>
        <taxon>Eukaryota</taxon>
        <taxon>Metazoa</taxon>
        <taxon>Ecdysozoa</taxon>
        <taxon>Arthropoda</taxon>
        <taxon>Hexapoda</taxon>
        <taxon>Insecta</taxon>
        <taxon>Pterygota</taxon>
        <taxon>Neoptera</taxon>
        <taxon>Endopterygota</taxon>
        <taxon>Hymenoptera</taxon>
        <taxon>Apocrita</taxon>
        <taxon>Aculeata</taxon>
        <taxon>Apoidea</taxon>
        <taxon>Anthophila</taxon>
        <taxon>Apidae</taxon>
        <taxon>Apis</taxon>
    </lineage>
</organism>
<accession>V9IHL3</accession>
<dbReference type="GO" id="GO:0004386">
    <property type="term" value="F:helicase activity"/>
    <property type="evidence" value="ECO:0007669"/>
    <property type="project" value="UniProtKB-KW"/>
</dbReference>
<dbReference type="InterPro" id="IPR001650">
    <property type="entry name" value="Helicase_C-like"/>
</dbReference>
<evidence type="ECO:0000313" key="2">
    <source>
        <dbReference type="EMBL" id="AEY60583.1"/>
    </source>
</evidence>
<evidence type="ECO:0000259" key="1">
    <source>
        <dbReference type="PROSITE" id="PS51194"/>
    </source>
</evidence>
<keyword evidence="2" id="KW-0067">ATP-binding</keyword>